<dbReference type="Proteomes" id="UP000247555">
    <property type="component" value="Unassembled WGS sequence"/>
</dbReference>
<accession>A0A318KNI3</accession>
<dbReference type="AlphaFoldDB" id="A0A318KNI3"/>
<sequence>MSEAEHPFDEIELKRMRWRSRRGLLELDIVIERFLASDFDQLSVADLHAYRELLTWDDTDLLDLVNCKIEADAPHLQPVIDRLRRA</sequence>
<dbReference type="InterPro" id="IPR036714">
    <property type="entry name" value="SDH_sf"/>
</dbReference>
<dbReference type="GO" id="GO:0005737">
    <property type="term" value="C:cytoplasm"/>
    <property type="evidence" value="ECO:0007669"/>
    <property type="project" value="UniProtKB-SubCell"/>
</dbReference>
<dbReference type="OrthoDB" id="9180899at2"/>
<dbReference type="InterPro" id="IPR050531">
    <property type="entry name" value="SdhE_FAD_assembly_factor"/>
</dbReference>
<evidence type="ECO:0000313" key="7">
    <source>
        <dbReference type="Proteomes" id="UP000247555"/>
    </source>
</evidence>
<gene>
    <name evidence="6" type="ORF">DFR34_107111</name>
</gene>
<evidence type="ECO:0000256" key="1">
    <source>
        <dbReference type="ARBA" id="ARBA00004496"/>
    </source>
</evidence>
<protein>
    <recommendedName>
        <fullName evidence="3">FAD assembly factor SdhE</fullName>
    </recommendedName>
</protein>
<comment type="subcellular location">
    <subcellularLocation>
        <location evidence="1">Cytoplasm</location>
    </subcellularLocation>
</comment>
<proteinExistence type="inferred from homology"/>
<dbReference type="InterPro" id="IPR005631">
    <property type="entry name" value="SDH"/>
</dbReference>
<comment type="similarity">
    <text evidence="2">Belongs to the SdhE FAD assembly factor family.</text>
</comment>
<evidence type="ECO:0000256" key="2">
    <source>
        <dbReference type="ARBA" id="ARBA00008571"/>
    </source>
</evidence>
<evidence type="ECO:0000256" key="4">
    <source>
        <dbReference type="ARBA" id="ARBA00022490"/>
    </source>
</evidence>
<dbReference type="SUPFAM" id="SSF109910">
    <property type="entry name" value="YgfY-like"/>
    <property type="match status" value="1"/>
</dbReference>
<dbReference type="Gene3D" id="1.10.150.250">
    <property type="entry name" value="Flavinator of succinate dehydrogenase"/>
    <property type="match status" value="1"/>
</dbReference>
<dbReference type="RefSeq" id="WP_110390550.1">
    <property type="nucleotide sequence ID" value="NZ_CALCOA010000034.1"/>
</dbReference>
<organism evidence="6 7">
    <name type="scientific">Rivihabitans pingtungensis</name>
    <dbReference type="NCBI Taxonomy" id="1054498"/>
    <lineage>
        <taxon>Bacteria</taxon>
        <taxon>Pseudomonadati</taxon>
        <taxon>Pseudomonadota</taxon>
        <taxon>Betaproteobacteria</taxon>
        <taxon>Neisseriales</taxon>
        <taxon>Aquaspirillaceae</taxon>
        <taxon>Rivihabitans</taxon>
    </lineage>
</organism>
<evidence type="ECO:0000256" key="5">
    <source>
        <dbReference type="ARBA" id="ARBA00023186"/>
    </source>
</evidence>
<dbReference type="PANTHER" id="PTHR39585:SF1">
    <property type="entry name" value="FAD ASSEMBLY FACTOR SDHE"/>
    <property type="match status" value="1"/>
</dbReference>
<name>A0A318KNI3_9NEIS</name>
<dbReference type="PANTHER" id="PTHR39585">
    <property type="entry name" value="FAD ASSEMBLY FACTOR SDHE"/>
    <property type="match status" value="1"/>
</dbReference>
<comment type="caution">
    <text evidence="6">The sequence shown here is derived from an EMBL/GenBank/DDBJ whole genome shotgun (WGS) entry which is preliminary data.</text>
</comment>
<evidence type="ECO:0000313" key="6">
    <source>
        <dbReference type="EMBL" id="PXX79351.1"/>
    </source>
</evidence>
<evidence type="ECO:0000256" key="3">
    <source>
        <dbReference type="ARBA" id="ARBA00019418"/>
    </source>
</evidence>
<keyword evidence="7" id="KW-1185">Reference proteome</keyword>
<keyword evidence="5" id="KW-0143">Chaperone</keyword>
<dbReference type="Pfam" id="PF03937">
    <property type="entry name" value="Sdh5"/>
    <property type="match status" value="1"/>
</dbReference>
<reference evidence="6 7" key="1">
    <citation type="submission" date="2018-05" db="EMBL/GenBank/DDBJ databases">
        <title>Genomic Encyclopedia of Type Strains, Phase IV (KMG-IV): sequencing the most valuable type-strain genomes for metagenomic binning, comparative biology and taxonomic classification.</title>
        <authorList>
            <person name="Goeker M."/>
        </authorList>
    </citation>
    <scope>NUCLEOTIDE SEQUENCE [LARGE SCALE GENOMIC DNA]</scope>
    <source>
        <strain evidence="6 7">DSM 29661</strain>
    </source>
</reference>
<keyword evidence="4" id="KW-0963">Cytoplasm</keyword>
<dbReference type="EMBL" id="QJKI01000007">
    <property type="protein sequence ID" value="PXX79351.1"/>
    <property type="molecule type" value="Genomic_DNA"/>
</dbReference>